<proteinExistence type="predicted"/>
<protein>
    <recommendedName>
        <fullName evidence="4">DNA replication licensing factor MCM4-like</fullName>
    </recommendedName>
</protein>
<organism evidence="2 3">
    <name type="scientific">Macrosiphum euphorbiae</name>
    <name type="common">potato aphid</name>
    <dbReference type="NCBI Taxonomy" id="13131"/>
    <lineage>
        <taxon>Eukaryota</taxon>
        <taxon>Metazoa</taxon>
        <taxon>Ecdysozoa</taxon>
        <taxon>Arthropoda</taxon>
        <taxon>Hexapoda</taxon>
        <taxon>Insecta</taxon>
        <taxon>Pterygota</taxon>
        <taxon>Neoptera</taxon>
        <taxon>Paraneoptera</taxon>
        <taxon>Hemiptera</taxon>
        <taxon>Sternorrhyncha</taxon>
        <taxon>Aphidomorpha</taxon>
        <taxon>Aphidoidea</taxon>
        <taxon>Aphididae</taxon>
        <taxon>Macrosiphini</taxon>
        <taxon>Macrosiphum</taxon>
    </lineage>
</organism>
<evidence type="ECO:0000313" key="3">
    <source>
        <dbReference type="Proteomes" id="UP001160148"/>
    </source>
</evidence>
<sequence>MASATLSHMDTHKQTQSTSQLKTNNLPKSFAETTANNIFPKKEQAIVLNTINDIAQIEYIKALGKITSTKNISFASRISNNRFCVYFTDKLIVDELVKNYSFISINEHQISFRRLVNPAKRFIISNAHPIIPHEIINEQLLLEGIKTVSQITFLKAGFHDELAHISSFRRQVYIHPDDIANVPGSMVIKYDNTEFRIFLTDDTLTCYVCHQSGHTSSFCKKNKNNNHDSSSCTLAPISGGDSALPNNISCTQMIIPTYEKVNDTQVNSINFNSTQETNLICEIVNDTQDPNTNLSKPLNPYNVTSIPNEPIKRPPPSPTNSSAPSVTPLHIDQQIKEISDQPKTIRDKLLDSNKTKSKALESSKKIKKCSSLENLHTKLNEGLKPAEGLFSNNLEIPISYSQYIYIMENFTNKAINIHSLCEEVNVDIHILQKITEQVKPMITDRYVKNKLSKLLTLLFQTLPLQ</sequence>
<comment type="caution">
    <text evidence="2">The sequence shown here is derived from an EMBL/GenBank/DDBJ whole genome shotgun (WGS) entry which is preliminary data.</text>
</comment>
<evidence type="ECO:0000313" key="2">
    <source>
        <dbReference type="EMBL" id="CAI6361653.1"/>
    </source>
</evidence>
<evidence type="ECO:0000256" key="1">
    <source>
        <dbReference type="SAM" id="MobiDB-lite"/>
    </source>
</evidence>
<dbReference type="EMBL" id="CARXXK010000003">
    <property type="protein sequence ID" value="CAI6361653.1"/>
    <property type="molecule type" value="Genomic_DNA"/>
</dbReference>
<dbReference type="Proteomes" id="UP001160148">
    <property type="component" value="Unassembled WGS sequence"/>
</dbReference>
<name>A0AAV0X0N9_9HEMI</name>
<reference evidence="2 3" key="1">
    <citation type="submission" date="2023-01" db="EMBL/GenBank/DDBJ databases">
        <authorList>
            <person name="Whitehead M."/>
        </authorList>
    </citation>
    <scope>NUCLEOTIDE SEQUENCE [LARGE SCALE GENOMIC DNA]</scope>
</reference>
<feature type="region of interest" description="Disordered" evidence="1">
    <location>
        <begin position="1"/>
        <end position="25"/>
    </location>
</feature>
<dbReference type="AlphaFoldDB" id="A0AAV0X0N9"/>
<gene>
    <name evidence="2" type="ORF">MEUPH1_LOCUS16809</name>
</gene>
<feature type="region of interest" description="Disordered" evidence="1">
    <location>
        <begin position="291"/>
        <end position="326"/>
    </location>
</feature>
<accession>A0AAV0X0N9</accession>
<feature type="compositionally biased region" description="Polar residues" evidence="1">
    <location>
        <begin position="291"/>
        <end position="307"/>
    </location>
</feature>
<evidence type="ECO:0008006" key="4">
    <source>
        <dbReference type="Google" id="ProtNLM"/>
    </source>
</evidence>
<keyword evidence="3" id="KW-1185">Reference proteome</keyword>